<organism evidence="2 3">
    <name type="scientific">Haladaptatus pallidirubidus</name>
    <dbReference type="NCBI Taxonomy" id="1008152"/>
    <lineage>
        <taxon>Archaea</taxon>
        <taxon>Methanobacteriati</taxon>
        <taxon>Methanobacteriota</taxon>
        <taxon>Stenosarchaea group</taxon>
        <taxon>Halobacteria</taxon>
        <taxon>Halobacteriales</taxon>
        <taxon>Haladaptataceae</taxon>
        <taxon>Haladaptatus</taxon>
    </lineage>
</organism>
<feature type="region of interest" description="Disordered" evidence="1">
    <location>
        <begin position="21"/>
        <end position="40"/>
    </location>
</feature>
<dbReference type="Proteomes" id="UP001501729">
    <property type="component" value="Unassembled WGS sequence"/>
</dbReference>
<comment type="caution">
    <text evidence="2">The sequence shown here is derived from an EMBL/GenBank/DDBJ whole genome shotgun (WGS) entry which is preliminary data.</text>
</comment>
<dbReference type="EMBL" id="BAABKX010000001">
    <property type="protein sequence ID" value="GAA5043521.1"/>
    <property type="molecule type" value="Genomic_DNA"/>
</dbReference>
<proteinExistence type="predicted"/>
<accession>A0AAV3UCU2</accession>
<gene>
    <name evidence="2" type="ORF">GCM10025751_08340</name>
</gene>
<dbReference type="AlphaFoldDB" id="A0AAV3UCU2"/>
<reference evidence="2 3" key="1">
    <citation type="journal article" date="2019" name="Int. J. Syst. Evol. Microbiol.">
        <title>The Global Catalogue of Microorganisms (GCM) 10K type strain sequencing project: providing services to taxonomists for standard genome sequencing and annotation.</title>
        <authorList>
            <consortium name="The Broad Institute Genomics Platform"/>
            <consortium name="The Broad Institute Genome Sequencing Center for Infectious Disease"/>
            <person name="Wu L."/>
            <person name="Ma J."/>
        </authorList>
    </citation>
    <scope>NUCLEOTIDE SEQUENCE [LARGE SCALE GENOMIC DNA]</scope>
    <source>
        <strain evidence="2 3">JCM 17504</strain>
    </source>
</reference>
<evidence type="ECO:0000256" key="1">
    <source>
        <dbReference type="SAM" id="MobiDB-lite"/>
    </source>
</evidence>
<evidence type="ECO:0000313" key="2">
    <source>
        <dbReference type="EMBL" id="GAA5043521.1"/>
    </source>
</evidence>
<name>A0AAV3UCU2_9EURY</name>
<evidence type="ECO:0000313" key="3">
    <source>
        <dbReference type="Proteomes" id="UP001501729"/>
    </source>
</evidence>
<sequence length="61" mass="7210">MRRDIGLFDRERMSGDVVGREPRLVTGQPRGKSPNEVREIRDEIHESVRDLFDEIESEQRD</sequence>
<protein>
    <submittedName>
        <fullName evidence="2">Uncharacterized protein</fullName>
    </submittedName>
</protein>
<keyword evidence="3" id="KW-1185">Reference proteome</keyword>